<feature type="domain" description="Ribosomal RNA adenine methylase transferase N-terminal" evidence="10">
    <location>
        <begin position="367"/>
        <end position="487"/>
    </location>
</feature>
<feature type="binding site" evidence="8">
    <location>
        <position position="429"/>
    </location>
    <ligand>
        <name>S-adenosyl-L-methionine</name>
        <dbReference type="ChEBI" id="CHEBI:59789"/>
    </ligand>
</feature>
<dbReference type="OrthoDB" id="74991at2759"/>
<dbReference type="GO" id="GO:0042823">
    <property type="term" value="P:pyridoxal phosphate biosynthetic process"/>
    <property type="evidence" value="ECO:0007669"/>
    <property type="project" value="TreeGrafter"/>
</dbReference>
<dbReference type="InterPro" id="IPR001737">
    <property type="entry name" value="KsgA/Erm"/>
</dbReference>
<dbReference type="AlphaFoldDB" id="A0A7R9AJC4"/>
<dbReference type="EMBL" id="CAJPEV010015860">
    <property type="protein sequence ID" value="CAG0907238.1"/>
    <property type="molecule type" value="Genomic_DNA"/>
</dbReference>
<evidence type="ECO:0000256" key="3">
    <source>
        <dbReference type="ARBA" id="ARBA00022691"/>
    </source>
</evidence>
<evidence type="ECO:0000256" key="8">
    <source>
        <dbReference type="PROSITE-ProRule" id="PRU01026"/>
    </source>
</evidence>
<keyword evidence="3 8" id="KW-0949">S-adenosyl-L-methionine</keyword>
<evidence type="ECO:0000256" key="7">
    <source>
        <dbReference type="ARBA" id="ARBA00023027"/>
    </source>
</evidence>
<dbReference type="GO" id="GO:0008615">
    <property type="term" value="P:pyridoxine biosynthetic process"/>
    <property type="evidence" value="ECO:0007669"/>
    <property type="project" value="TreeGrafter"/>
</dbReference>
<feature type="non-terminal residue" evidence="11">
    <location>
        <position position="487"/>
    </location>
</feature>
<evidence type="ECO:0000256" key="1">
    <source>
        <dbReference type="ARBA" id="ARBA00022603"/>
    </source>
</evidence>
<feature type="binding site" evidence="8">
    <location>
        <position position="360"/>
    </location>
    <ligand>
        <name>S-adenosyl-L-methionine</name>
        <dbReference type="ChEBI" id="CHEBI:59789"/>
    </ligand>
</feature>
<dbReference type="InterPro" id="IPR005255">
    <property type="entry name" value="PdxA_fam"/>
</dbReference>
<proteinExistence type="inferred from homology"/>
<dbReference type="Gene3D" id="3.40.718.10">
    <property type="entry name" value="Isopropylmalate Dehydrogenase"/>
    <property type="match status" value="1"/>
</dbReference>
<keyword evidence="2 8" id="KW-0808">Transferase</keyword>
<evidence type="ECO:0000259" key="10">
    <source>
        <dbReference type="SMART" id="SM00650"/>
    </source>
</evidence>
<keyword evidence="1 8" id="KW-0489">Methyltransferase</keyword>
<dbReference type="SUPFAM" id="SSF53335">
    <property type="entry name" value="S-adenosyl-L-methionine-dependent methyltransferases"/>
    <property type="match status" value="1"/>
</dbReference>
<dbReference type="Pfam" id="PF00398">
    <property type="entry name" value="RrnaAD"/>
    <property type="match status" value="1"/>
</dbReference>
<feature type="binding site" evidence="8">
    <location>
        <position position="362"/>
    </location>
    <ligand>
        <name>S-adenosyl-L-methionine</name>
        <dbReference type="ChEBI" id="CHEBI:59789"/>
    </ligand>
</feature>
<keyword evidence="7" id="KW-0520">NAD</keyword>
<feature type="binding site" evidence="8">
    <location>
        <position position="408"/>
    </location>
    <ligand>
        <name>S-adenosyl-L-methionine</name>
        <dbReference type="ChEBI" id="CHEBI:59789"/>
    </ligand>
</feature>
<evidence type="ECO:0000256" key="2">
    <source>
        <dbReference type="ARBA" id="ARBA00022679"/>
    </source>
</evidence>
<keyword evidence="6" id="KW-0560">Oxidoreductase</keyword>
<dbReference type="NCBIfam" id="TIGR00557">
    <property type="entry name" value="pdxA"/>
    <property type="match status" value="1"/>
</dbReference>
<dbReference type="InterPro" id="IPR020598">
    <property type="entry name" value="rRNA_Ade_methylase_Trfase_N"/>
</dbReference>
<feature type="binding site" evidence="8">
    <location>
        <position position="453"/>
    </location>
    <ligand>
        <name>S-adenosyl-L-methionine</name>
        <dbReference type="ChEBI" id="CHEBI:59789"/>
    </ligand>
</feature>
<dbReference type="PANTHER" id="PTHR30004:SF5">
    <property type="entry name" value="4-HYDROXYTHREONINE-4-PHOSPHATE DEHYDROGENASE"/>
    <property type="match status" value="1"/>
</dbReference>
<dbReference type="SUPFAM" id="SSF53659">
    <property type="entry name" value="Isocitrate/Isopropylmalate dehydrogenase-like"/>
    <property type="match status" value="1"/>
</dbReference>
<gene>
    <name evidence="11" type="ORF">DSTB1V02_LOCUS14774</name>
</gene>
<feature type="region of interest" description="Disordered" evidence="9">
    <location>
        <begin position="330"/>
        <end position="351"/>
    </location>
</feature>
<evidence type="ECO:0000256" key="9">
    <source>
        <dbReference type="SAM" id="MobiDB-lite"/>
    </source>
</evidence>
<evidence type="ECO:0000256" key="5">
    <source>
        <dbReference type="ARBA" id="ARBA00022884"/>
    </source>
</evidence>
<comment type="similarity">
    <text evidence="8">Belongs to the class I-like SAM-binding methyltransferase superfamily. rRNA adenine N(6)-methyltransferase family.</text>
</comment>
<sequence>MKPLISLGITSGEPSGIGPEVSLQAASLVMTSLSTLDLPFRLALHIYGDEAVLAQAAKVVQLVPQFTHWLRASETPIKIVPIACQHVVQAGQLNVQNSAYVLRLLDEVLTLNLKKQLDGMVTAPIQKSVILEAGLGTINGVKFSGHTEYLAAHCNHSDVVMMLMGPTLLTQTEVSEWLKVALVTTHIPLHQVSSGLNQATIVNKIKLIHDDVKKWLGRPPHIAVCGLNPHAGENGHLGLEEKTIIEPAITQAVSEGFHVSGAYAADTLFIPRNLKGIDVVLAMYHDQGLAPLKLATQGNGVNISLGLPVTRTSPDHGTALGIAGKGLADPTRGVMRHQTSPKKPKRTLSGHAPNKQLGQNFLVDQSILHEIVACISPQPDDLMLEIGPGLGALTECLLPKLNHLWVVELDVGLAKRLERHENLTVFQGDILQFDFAKVLRQEQPEPLLRVVGNLPYQISSPLLFYLMNWADRIKDQHFLLQKEVVDR</sequence>
<dbReference type="GO" id="GO:0000179">
    <property type="term" value="F:rRNA (adenine-N6,N6-)-dimethyltransferase activity"/>
    <property type="evidence" value="ECO:0007669"/>
    <property type="project" value="UniProtKB-UniRule"/>
</dbReference>
<keyword evidence="4" id="KW-0479">Metal-binding</keyword>
<evidence type="ECO:0000256" key="4">
    <source>
        <dbReference type="ARBA" id="ARBA00022723"/>
    </source>
</evidence>
<dbReference type="GO" id="GO:0050570">
    <property type="term" value="F:4-hydroxythreonine-4-phosphate dehydrogenase activity"/>
    <property type="evidence" value="ECO:0007669"/>
    <property type="project" value="TreeGrafter"/>
</dbReference>
<evidence type="ECO:0000313" key="12">
    <source>
        <dbReference type="Proteomes" id="UP000677054"/>
    </source>
</evidence>
<evidence type="ECO:0000256" key="6">
    <source>
        <dbReference type="ARBA" id="ARBA00023002"/>
    </source>
</evidence>
<dbReference type="PANTHER" id="PTHR30004">
    <property type="entry name" value="4-HYDROXYTHREONINE-4-PHOSPHATE DEHYDROGENASE"/>
    <property type="match status" value="1"/>
</dbReference>
<dbReference type="Pfam" id="PF04166">
    <property type="entry name" value="PdxA"/>
    <property type="match status" value="1"/>
</dbReference>
<dbReference type="PROSITE" id="PS01131">
    <property type="entry name" value="RRNA_A_DIMETH"/>
    <property type="match status" value="1"/>
</dbReference>
<organism evidence="11">
    <name type="scientific">Darwinula stevensoni</name>
    <dbReference type="NCBI Taxonomy" id="69355"/>
    <lineage>
        <taxon>Eukaryota</taxon>
        <taxon>Metazoa</taxon>
        <taxon>Ecdysozoa</taxon>
        <taxon>Arthropoda</taxon>
        <taxon>Crustacea</taxon>
        <taxon>Oligostraca</taxon>
        <taxon>Ostracoda</taxon>
        <taxon>Podocopa</taxon>
        <taxon>Podocopida</taxon>
        <taxon>Darwinulocopina</taxon>
        <taxon>Darwinuloidea</taxon>
        <taxon>Darwinulidae</taxon>
        <taxon>Darwinula</taxon>
    </lineage>
</organism>
<feature type="compositionally biased region" description="Basic residues" evidence="9">
    <location>
        <begin position="339"/>
        <end position="348"/>
    </location>
</feature>
<reference evidence="11" key="1">
    <citation type="submission" date="2020-11" db="EMBL/GenBank/DDBJ databases">
        <authorList>
            <person name="Tran Van P."/>
        </authorList>
    </citation>
    <scope>NUCLEOTIDE SEQUENCE</scope>
</reference>
<name>A0A7R9AJC4_9CRUS</name>
<feature type="binding site" evidence="8">
    <location>
        <position position="387"/>
    </location>
    <ligand>
        <name>S-adenosyl-L-methionine</name>
        <dbReference type="ChEBI" id="CHEBI:59789"/>
    </ligand>
</feature>
<dbReference type="Gene3D" id="3.40.50.150">
    <property type="entry name" value="Vaccinia Virus protein VP39"/>
    <property type="match status" value="1"/>
</dbReference>
<keyword evidence="12" id="KW-1185">Reference proteome</keyword>
<dbReference type="InterPro" id="IPR029063">
    <property type="entry name" value="SAM-dependent_MTases_sf"/>
</dbReference>
<dbReference type="EMBL" id="LR915378">
    <property type="protein sequence ID" value="CAD7255028.1"/>
    <property type="molecule type" value="Genomic_DNA"/>
</dbReference>
<dbReference type="GO" id="GO:0003723">
    <property type="term" value="F:RNA binding"/>
    <property type="evidence" value="ECO:0007669"/>
    <property type="project" value="UniProtKB-UniRule"/>
</dbReference>
<dbReference type="GO" id="GO:0046872">
    <property type="term" value="F:metal ion binding"/>
    <property type="evidence" value="ECO:0007669"/>
    <property type="project" value="UniProtKB-KW"/>
</dbReference>
<dbReference type="InterPro" id="IPR020596">
    <property type="entry name" value="rRNA_Ade_Mease_Trfase_CS"/>
</dbReference>
<accession>A0A7R9AJC4</accession>
<evidence type="ECO:0000313" key="11">
    <source>
        <dbReference type="EMBL" id="CAD7255028.1"/>
    </source>
</evidence>
<dbReference type="SMART" id="SM00650">
    <property type="entry name" value="rADc"/>
    <property type="match status" value="1"/>
</dbReference>
<protein>
    <recommendedName>
        <fullName evidence="10">Ribosomal RNA adenine methylase transferase N-terminal domain-containing protein</fullName>
    </recommendedName>
</protein>
<keyword evidence="5 8" id="KW-0694">RNA-binding</keyword>
<dbReference type="PROSITE" id="PS51689">
    <property type="entry name" value="SAM_RNA_A_N6_MT"/>
    <property type="match status" value="1"/>
</dbReference>
<dbReference type="Proteomes" id="UP000677054">
    <property type="component" value="Unassembled WGS sequence"/>
</dbReference>
<dbReference type="GO" id="GO:0051287">
    <property type="term" value="F:NAD binding"/>
    <property type="evidence" value="ECO:0007669"/>
    <property type="project" value="InterPro"/>
</dbReference>